<dbReference type="Gene3D" id="3.40.525.10">
    <property type="entry name" value="CRAL-TRIO lipid binding domain"/>
    <property type="match status" value="1"/>
</dbReference>
<keyword evidence="1" id="KW-0343">GTPase activation</keyword>
<dbReference type="EMBL" id="JANTQA010000015">
    <property type="protein sequence ID" value="KAJ3447598.1"/>
    <property type="molecule type" value="Genomic_DNA"/>
</dbReference>
<dbReference type="InterPro" id="IPR001936">
    <property type="entry name" value="RasGAP_dom"/>
</dbReference>
<feature type="region of interest" description="Disordered" evidence="4">
    <location>
        <begin position="1132"/>
        <end position="1153"/>
    </location>
</feature>
<dbReference type="PROSITE" id="PS50018">
    <property type="entry name" value="RAS_GTPASE_ACTIV_2"/>
    <property type="match status" value="1"/>
</dbReference>
<gene>
    <name evidence="7" type="ORF">M0812_00069</name>
</gene>
<feature type="compositionally biased region" description="Low complexity" evidence="4">
    <location>
        <begin position="1593"/>
        <end position="1602"/>
    </location>
</feature>
<dbReference type="PANTHER" id="PTHR10194:SF142">
    <property type="entry name" value="NEUROFIBROMIN"/>
    <property type="match status" value="1"/>
</dbReference>
<dbReference type="InterPro" id="IPR001251">
    <property type="entry name" value="CRAL-TRIO_dom"/>
</dbReference>
<evidence type="ECO:0000256" key="2">
    <source>
        <dbReference type="ARBA" id="ARBA00022553"/>
    </source>
</evidence>
<feature type="domain" description="CRAL-TRIO" evidence="6">
    <location>
        <begin position="1625"/>
        <end position="1771"/>
    </location>
</feature>
<dbReference type="PANTHER" id="PTHR10194">
    <property type="entry name" value="RAS GTPASE-ACTIVATING PROTEINS"/>
    <property type="match status" value="1"/>
</dbReference>
<dbReference type="PROSITE" id="PS00509">
    <property type="entry name" value="RAS_GTPASE_ACTIV_1"/>
    <property type="match status" value="1"/>
</dbReference>
<dbReference type="Gene3D" id="2.30.29.30">
    <property type="entry name" value="Pleckstrin-homology domain (PH domain)/Phosphotyrosine-binding domain (PTB)"/>
    <property type="match status" value="1"/>
</dbReference>
<comment type="caution">
    <text evidence="7">The sequence shown here is derived from an EMBL/GenBank/DDBJ whole genome shotgun (WGS) entry which is preliminary data.</text>
</comment>
<dbReference type="InterPro" id="IPR036865">
    <property type="entry name" value="CRAL-TRIO_dom_sf"/>
</dbReference>
<accession>A0AAV8A1C3</accession>
<sequence>MQTHGQMLKAMCQRVNNFLPIFTHSTYCSSCVVFVPSEFLEQTIPHERETIVTFSKTRLESVLLILGKFLGKLTEKHYSPQDIEFEKLEQSILIVMELLIQSLEGSFKMSFETIRNFESKFKKKIVSDQIANELTKIIYNIHFMREHDYFTEMIHKYCGLLFTRISHANYEVVYSRVNTLLEKIQNKLTEEFKSNELKLIQHLDYGQKTLSELLTKITLLAGDIPKLYQIPIVNVVRKGIWNWIDYHPEQFTEFYRSGKKMKGNPEILFQKILDWSKSAKKKLQYQYWPLLTMLLVLCPKIILQIGTNNKTTLKSSTGKFVNELKKSFSGKDQKKMQTSAQCLIDFCKAATYVAKSDNTGLRLIVPNIQELLITKLMNQKKLIITNVDLLVEFLVSAFRLTPEITTKEHYNACLHPNSSPILKLVLVKSFVRIAQETPLEWNPTIEQTYSRAVDVKQIFYEYLDSLRRLHTSQLALGKTGSLKSVTNNPNIKKKEREQMELANKQMMFVEESLKLFSADPDFALVAYAIDNNKEKKLLSGEIKILFTTLPQCIDNSLSNEITHEGINFIKVLHKSEYIVKWGSNDKIIETFFHLNSMALYIFANQIIDTQNLSQEKIVLWLNLLLDILRKRNKFLISHLKNEVLSGRIKLTHDQANTRIENALLMLLCNSDPIIVTQAVECIDCLCQELKLLNEINDPKNTIAASYQNYKKMYQMGRYVTSRIAQQKNIRSLFRRIETATTGNIPSWTKIHQKWGEKSERILKFERMIEFKSDNVTKSKKLINLDDYDQNLERLEWENDLGFLISLAAVAKKIVLRSTISESNDRTNVASNSSGGGKTGSGSEQVVIGTFLDYLLELTVSDITYIRGTVIKIITQMSTSVYYIFFKKIQELIKNDFKIWVDGRVGIFVKAKKSQIAVRFLDQIIFVLRGILEQPLTMDDLADVEIENLFITMTKAISRFVVDIQNFTVKIKMCKLITILMEKKDYILFKRELMFRNELTELIMEWFSDFQKKTISKSKTDSKNTNKNESMNETSTNSGFNNSGNTLNEKSNLLNNQKNSIKEAKKLKKLINEVDLFAMEAITKLLIQLPLQKPWVGKKNQPTGEEILEQKSNLFYQYFTFFTQLLSRLRGKSTGLNNNNSNNKNKNKNNNSISEEEKKLSQLTVIALSNMLHSNVNVGLHHTLPMGYVKNLKTRSEFLDVFTNILKQGTEFGNLKETLEDKYRNLIEMILDKDLIVTKSICDIIKVTEMDLLAGILIRINRTRNSDIELLKFMIETEVANNPIDQPSTLFRRNSFASKMMSAYSRVIGKQYLKKTLSDLIQTTINDIMVNKKGIEIDERKLKQEEKDNLEQNLKNLLELTQVYFNKIMNSLINVPISFYKISNILKATVERKFKNCTNIVIAGFFFLRFICPAIISPENANLVKERIPVEVRRALILIAKALQNLANGVMFGEKEKFMIPLNKFIEENKENFNQLVIQLSNANYLDNLNNSQVSNNLSKEALKEKEKPNNSNENNEETQGEDGNEINDEEISSSDLNSLHKFLYLNLQNLSVYFKRLKDSNQVKKGESFVTILTQLGKPSDIQQKQKEEHKTNNQNLGNNENVETGSKKKADKLYQKFIQTMKGKENELQQFNDTIYHKGTSKKNESVIYAINRKIVKDNCDYQLLLYHILVMIKPLINKPYIIVLDLTNFTKDNEIPKYWCNQFLKHIPYGWSNNLQQIIVLNPSTQFKRYFKTINSIIPNKLNKSIKIIKKPSELTQYILPNQMNLPEETNEFESSIISTYENISQQLSRVKTIKINFQISNNFLQIIQLKENLFNQNCNLIDFIHISNIKSINKTINTQDQFILDMIIDNEQKNINYKSSQFVNEIVHSINTMKEKYNFSQKTSQKKNKKKIPEIRPSDVPGSLLNIALVNLGSQSENLRKSSYNLLTALCNSFRFTMSGEMLEAEGLSIPQSHTSFVVNLSKAIAQNEKHITLEFLYEAIKHYNEASSEGKHLCLEYVSPWLVNLTSFLNIENNDKFDENDKNKVDDRNKDEKENKKLFVKKIIFNLLKITLQENKLYPAILVHIWKSISLVIELFELVLDIFIEQSVEFGINTIKSERIAQIVVTVSSNHPEIFSKLICKKLLNCFFLASHQEIKTTIITTDNNNITVSTVEKGFKKLEDYEKWNEILIMTRFLLYLSFENLVSLENNLPDIFHFIINTHWANSYYLRSWLFSLAINILHSLSTKLPPKREKDYENLVKLLKEISDTRFRMLFTGSGLKQNEILTNKNQNLIPQNLSEIPIESTEKITQLFCQVLRCYKNDTELYNKWQNKWLQLTTESTFDNSVIQCRSYVILGVITVEEVKSKFIEKILSHFRSLFGNLDFTNQNNRDLCSSILISLTHLYPLIEKESDLLFTMFWLPIILFELGDHYYFSHALDMLNVILNYLDEQQVFDENSLETVFMTVRNDDQTLDKSLTKLEKTVGINFHTHFSFALTSLLLQSKGNSTVKVKMISIFRKIIEISCKTQLNYHLSPYIVGLATCLGRKELSELREFLRNYIDWEGEFEQLIFSPIMEHDNTSATLLVALLTSILVQSDYEQEHQYILELLTPSIDSFPTVYPTIQHHFLPKLFQIIDRTLKDTVHHLALNLSFSLLSNEEPPISNFMEKLQFNGIFDLVSEKNKPETIRSKRKLIPDLLSLLF</sequence>
<keyword evidence="2" id="KW-0597">Phosphoprotein</keyword>
<dbReference type="Pfam" id="PF00616">
    <property type="entry name" value="RasGAP"/>
    <property type="match status" value="1"/>
</dbReference>
<feature type="region of interest" description="Disordered" evidence="4">
    <location>
        <begin position="1580"/>
        <end position="1609"/>
    </location>
</feature>
<evidence type="ECO:0000259" key="5">
    <source>
        <dbReference type="PROSITE" id="PS50018"/>
    </source>
</evidence>
<dbReference type="PROSITE" id="PS50191">
    <property type="entry name" value="CRAL_TRIO"/>
    <property type="match status" value="1"/>
</dbReference>
<evidence type="ECO:0000256" key="1">
    <source>
        <dbReference type="ARBA" id="ARBA00022468"/>
    </source>
</evidence>
<keyword evidence="3" id="KW-0175">Coiled coil</keyword>
<proteinExistence type="predicted"/>
<feature type="compositionally biased region" description="Low complexity" evidence="4">
    <location>
        <begin position="1026"/>
        <end position="1047"/>
    </location>
</feature>
<dbReference type="InterPro" id="IPR008936">
    <property type="entry name" value="Rho_GTPase_activation_prot"/>
</dbReference>
<dbReference type="SMART" id="SM00323">
    <property type="entry name" value="RasGAP"/>
    <property type="match status" value="1"/>
</dbReference>
<organism evidence="7 8">
    <name type="scientific">Anaeramoeba flamelloides</name>
    <dbReference type="NCBI Taxonomy" id="1746091"/>
    <lineage>
        <taxon>Eukaryota</taxon>
        <taxon>Metamonada</taxon>
        <taxon>Anaeramoebidae</taxon>
        <taxon>Anaeramoeba</taxon>
    </lineage>
</organism>
<feature type="coiled-coil region" evidence="3">
    <location>
        <begin position="1339"/>
        <end position="1366"/>
    </location>
</feature>
<dbReference type="InterPro" id="IPR011993">
    <property type="entry name" value="PH-like_dom_sf"/>
</dbReference>
<dbReference type="InterPro" id="IPR023152">
    <property type="entry name" value="RasGAP_CS"/>
</dbReference>
<feature type="compositionally biased region" description="Low complexity" evidence="4">
    <location>
        <begin position="1136"/>
        <end position="1152"/>
    </location>
</feature>
<dbReference type="Proteomes" id="UP001146793">
    <property type="component" value="Unassembled WGS sequence"/>
</dbReference>
<name>A0AAV8A1C3_9EUKA</name>
<dbReference type="Gene3D" id="1.10.506.10">
    <property type="entry name" value="GTPase Activation - p120gap, domain 1"/>
    <property type="match status" value="2"/>
</dbReference>
<feature type="compositionally biased region" description="Acidic residues" evidence="4">
    <location>
        <begin position="1514"/>
        <end position="1529"/>
    </location>
</feature>
<evidence type="ECO:0000313" key="7">
    <source>
        <dbReference type="EMBL" id="KAJ3447598.1"/>
    </source>
</evidence>
<reference evidence="7" key="1">
    <citation type="submission" date="2022-08" db="EMBL/GenBank/DDBJ databases">
        <title>Novel sulphate-reducing endosymbionts in the free-living metamonad Anaeramoeba.</title>
        <authorList>
            <person name="Jerlstrom-Hultqvist J."/>
            <person name="Cepicka I."/>
            <person name="Gallot-Lavallee L."/>
            <person name="Salas-Leiva D."/>
            <person name="Curtis B.A."/>
            <person name="Zahonova K."/>
            <person name="Pipaliya S."/>
            <person name="Dacks J."/>
            <person name="Roger A.J."/>
        </authorList>
    </citation>
    <scope>NUCLEOTIDE SEQUENCE</scope>
    <source>
        <strain evidence="7">Busselton2</strain>
    </source>
</reference>
<evidence type="ECO:0000313" key="8">
    <source>
        <dbReference type="Proteomes" id="UP001146793"/>
    </source>
</evidence>
<dbReference type="GO" id="GO:0005096">
    <property type="term" value="F:GTPase activator activity"/>
    <property type="evidence" value="ECO:0007669"/>
    <property type="project" value="UniProtKB-KW"/>
</dbReference>
<dbReference type="Pfam" id="PF13716">
    <property type="entry name" value="CRAL_TRIO_2"/>
    <property type="match status" value="1"/>
</dbReference>
<feature type="region of interest" description="Disordered" evidence="4">
    <location>
        <begin position="1017"/>
        <end position="1050"/>
    </location>
</feature>
<dbReference type="SUPFAM" id="SSF52087">
    <property type="entry name" value="CRAL/TRIO domain"/>
    <property type="match status" value="1"/>
</dbReference>
<dbReference type="InterPro" id="IPR039360">
    <property type="entry name" value="Ras_GTPase"/>
</dbReference>
<dbReference type="SUPFAM" id="SSF48350">
    <property type="entry name" value="GTPase activation domain, GAP"/>
    <property type="match status" value="1"/>
</dbReference>
<protein>
    <submittedName>
        <fullName evidence="7">Inhibitory regulator protein ira1-related</fullName>
    </submittedName>
</protein>
<evidence type="ECO:0000256" key="3">
    <source>
        <dbReference type="SAM" id="Coils"/>
    </source>
</evidence>
<evidence type="ECO:0000256" key="4">
    <source>
        <dbReference type="SAM" id="MobiDB-lite"/>
    </source>
</evidence>
<feature type="region of interest" description="Disordered" evidence="4">
    <location>
        <begin position="1501"/>
        <end position="1529"/>
    </location>
</feature>
<evidence type="ECO:0000259" key="6">
    <source>
        <dbReference type="PROSITE" id="PS50191"/>
    </source>
</evidence>
<feature type="domain" description="Ras-GAP" evidence="5">
    <location>
        <begin position="1248"/>
        <end position="1447"/>
    </location>
</feature>